<feature type="compositionally biased region" description="Polar residues" evidence="1">
    <location>
        <begin position="129"/>
        <end position="140"/>
    </location>
</feature>
<sequence length="140" mass="15081">MVTCPLPGQASLSHEVARVTPPYIRPPSHPLLLSWITAAHLVSSSGLGIRKADAQPRGSRRRSPWAPVRPPAPLRPPLRASVRAEGGRRPSSELPPVCSVDPRPPGIQAGPRDRMRLRSTLPIQPSLARENTPSADSRAP</sequence>
<organism evidence="2 3">
    <name type="scientific">Pleurodeles waltl</name>
    <name type="common">Iberian ribbed newt</name>
    <dbReference type="NCBI Taxonomy" id="8319"/>
    <lineage>
        <taxon>Eukaryota</taxon>
        <taxon>Metazoa</taxon>
        <taxon>Chordata</taxon>
        <taxon>Craniata</taxon>
        <taxon>Vertebrata</taxon>
        <taxon>Euteleostomi</taxon>
        <taxon>Amphibia</taxon>
        <taxon>Batrachia</taxon>
        <taxon>Caudata</taxon>
        <taxon>Salamandroidea</taxon>
        <taxon>Salamandridae</taxon>
        <taxon>Pleurodelinae</taxon>
        <taxon>Pleurodeles</taxon>
    </lineage>
</organism>
<protein>
    <submittedName>
        <fullName evidence="2">Uncharacterized protein</fullName>
    </submittedName>
</protein>
<reference evidence="2" key="1">
    <citation type="journal article" date="2022" name="bioRxiv">
        <title>Sequencing and chromosome-scale assembly of the giantPleurodeles waltlgenome.</title>
        <authorList>
            <person name="Brown T."/>
            <person name="Elewa A."/>
            <person name="Iarovenko S."/>
            <person name="Subramanian E."/>
            <person name="Araus A.J."/>
            <person name="Petzold A."/>
            <person name="Susuki M."/>
            <person name="Suzuki K.-i.T."/>
            <person name="Hayashi T."/>
            <person name="Toyoda A."/>
            <person name="Oliveira C."/>
            <person name="Osipova E."/>
            <person name="Leigh N.D."/>
            <person name="Simon A."/>
            <person name="Yun M.H."/>
        </authorList>
    </citation>
    <scope>NUCLEOTIDE SEQUENCE</scope>
    <source>
        <strain evidence="2">20211129_DDA</strain>
        <tissue evidence="2">Liver</tissue>
    </source>
</reference>
<name>A0AAV7QCD0_PLEWA</name>
<proteinExistence type="predicted"/>
<dbReference type="AlphaFoldDB" id="A0AAV7QCD0"/>
<evidence type="ECO:0000256" key="1">
    <source>
        <dbReference type="SAM" id="MobiDB-lite"/>
    </source>
</evidence>
<accession>A0AAV7QCD0</accession>
<keyword evidence="3" id="KW-1185">Reference proteome</keyword>
<gene>
    <name evidence="2" type="ORF">NDU88_003672</name>
</gene>
<feature type="region of interest" description="Disordered" evidence="1">
    <location>
        <begin position="46"/>
        <end position="140"/>
    </location>
</feature>
<dbReference type="EMBL" id="JANPWB010000010">
    <property type="protein sequence ID" value="KAJ1137259.1"/>
    <property type="molecule type" value="Genomic_DNA"/>
</dbReference>
<feature type="compositionally biased region" description="Pro residues" evidence="1">
    <location>
        <begin position="67"/>
        <end position="76"/>
    </location>
</feature>
<evidence type="ECO:0000313" key="2">
    <source>
        <dbReference type="EMBL" id="KAJ1137259.1"/>
    </source>
</evidence>
<comment type="caution">
    <text evidence="2">The sequence shown here is derived from an EMBL/GenBank/DDBJ whole genome shotgun (WGS) entry which is preliminary data.</text>
</comment>
<dbReference type="Proteomes" id="UP001066276">
    <property type="component" value="Chromosome 6"/>
</dbReference>
<evidence type="ECO:0000313" key="3">
    <source>
        <dbReference type="Proteomes" id="UP001066276"/>
    </source>
</evidence>